<gene>
    <name evidence="2" type="ORF">ACFP3V_20315</name>
</gene>
<feature type="domain" description="N-acetyltransferase" evidence="1">
    <location>
        <begin position="134"/>
        <end position="276"/>
    </location>
</feature>
<keyword evidence="2" id="KW-0012">Acyltransferase</keyword>
<dbReference type="RefSeq" id="WP_380585440.1">
    <property type="nucleotide sequence ID" value="NZ_JBHSQJ010000083.1"/>
</dbReference>
<dbReference type="Pfam" id="PF13508">
    <property type="entry name" value="Acetyltransf_7"/>
    <property type="match status" value="1"/>
</dbReference>
<keyword evidence="2" id="KW-0808">Transferase</keyword>
<dbReference type="EMBL" id="JBHSQJ010000083">
    <property type="protein sequence ID" value="MFC5909550.1"/>
    <property type="molecule type" value="Genomic_DNA"/>
</dbReference>
<evidence type="ECO:0000259" key="1">
    <source>
        <dbReference type="PROSITE" id="PS51186"/>
    </source>
</evidence>
<keyword evidence="3" id="KW-1185">Reference proteome</keyword>
<accession>A0ABW1G6I6</accession>
<dbReference type="Proteomes" id="UP001596174">
    <property type="component" value="Unassembled WGS sequence"/>
</dbReference>
<dbReference type="Gene3D" id="3.40.630.30">
    <property type="match status" value="1"/>
</dbReference>
<dbReference type="GO" id="GO:0016746">
    <property type="term" value="F:acyltransferase activity"/>
    <property type="evidence" value="ECO:0007669"/>
    <property type="project" value="UniProtKB-KW"/>
</dbReference>
<dbReference type="CDD" id="cd04301">
    <property type="entry name" value="NAT_SF"/>
    <property type="match status" value="1"/>
</dbReference>
<reference evidence="3" key="1">
    <citation type="journal article" date="2019" name="Int. J. Syst. Evol. Microbiol.">
        <title>The Global Catalogue of Microorganisms (GCM) 10K type strain sequencing project: providing services to taxonomists for standard genome sequencing and annotation.</title>
        <authorList>
            <consortium name="The Broad Institute Genomics Platform"/>
            <consortium name="The Broad Institute Genome Sequencing Center for Infectious Disease"/>
            <person name="Wu L."/>
            <person name="Ma J."/>
        </authorList>
    </citation>
    <scope>NUCLEOTIDE SEQUENCE [LARGE SCALE GENOMIC DNA]</scope>
    <source>
        <strain evidence="3">JCM 4816</strain>
    </source>
</reference>
<proteinExistence type="predicted"/>
<sequence>MSSVADADGIAARSGLELANDNAAALWLGRAAAHGWQTASGPAWTAVRCEGPAEGAHRVLLTRAPADPGALTAELLELFRRWDTRALHLEDPYRVLDLSRHGCEAALPAAVMVRQAAGAGAESEPRTPVPTGEVQVHEAGAEPQLADVERVVVQGFPLPSRLPWHRGAQFPPEAMARCGPALRQWLALRHGTPAGACLSWDDGAAVGLYYVAVLPEHRGRGVGRTLVRAVLDAHPGRAAVLTATLLGEPLYRRLGFREVGTSVWWRFPGTPQALRS</sequence>
<evidence type="ECO:0000313" key="3">
    <source>
        <dbReference type="Proteomes" id="UP001596174"/>
    </source>
</evidence>
<evidence type="ECO:0000313" key="2">
    <source>
        <dbReference type="EMBL" id="MFC5909550.1"/>
    </source>
</evidence>
<dbReference type="SUPFAM" id="SSF55729">
    <property type="entry name" value="Acyl-CoA N-acyltransferases (Nat)"/>
    <property type="match status" value="1"/>
</dbReference>
<protein>
    <submittedName>
        <fullName evidence="2">GNAT family N-acetyltransferase</fullName>
        <ecNumber evidence="2">2.3.-.-</ecNumber>
    </submittedName>
</protein>
<organism evidence="2 3">
    <name type="scientific">Streptacidiphilus monticola</name>
    <dbReference type="NCBI Taxonomy" id="2161674"/>
    <lineage>
        <taxon>Bacteria</taxon>
        <taxon>Bacillati</taxon>
        <taxon>Actinomycetota</taxon>
        <taxon>Actinomycetes</taxon>
        <taxon>Kitasatosporales</taxon>
        <taxon>Streptomycetaceae</taxon>
        <taxon>Streptacidiphilus</taxon>
    </lineage>
</organism>
<dbReference type="EC" id="2.3.-.-" evidence="2"/>
<comment type="caution">
    <text evidence="2">The sequence shown here is derived from an EMBL/GenBank/DDBJ whole genome shotgun (WGS) entry which is preliminary data.</text>
</comment>
<name>A0ABW1G6I6_9ACTN</name>
<dbReference type="PROSITE" id="PS51186">
    <property type="entry name" value="GNAT"/>
    <property type="match status" value="1"/>
</dbReference>
<dbReference type="InterPro" id="IPR016181">
    <property type="entry name" value="Acyl_CoA_acyltransferase"/>
</dbReference>
<dbReference type="InterPro" id="IPR000182">
    <property type="entry name" value="GNAT_dom"/>
</dbReference>